<reference evidence="2" key="1">
    <citation type="journal article" date="2023" name="Mol. Phylogenet. Evol.">
        <title>Genome-scale phylogeny and comparative genomics of the fungal order Sordariales.</title>
        <authorList>
            <person name="Hensen N."/>
            <person name="Bonometti L."/>
            <person name="Westerberg I."/>
            <person name="Brannstrom I.O."/>
            <person name="Guillou S."/>
            <person name="Cros-Aarteil S."/>
            <person name="Calhoun S."/>
            <person name="Haridas S."/>
            <person name="Kuo A."/>
            <person name="Mondo S."/>
            <person name="Pangilinan J."/>
            <person name="Riley R."/>
            <person name="LaButti K."/>
            <person name="Andreopoulos B."/>
            <person name="Lipzen A."/>
            <person name="Chen C."/>
            <person name="Yan M."/>
            <person name="Daum C."/>
            <person name="Ng V."/>
            <person name="Clum A."/>
            <person name="Steindorff A."/>
            <person name="Ohm R.A."/>
            <person name="Martin F."/>
            <person name="Silar P."/>
            <person name="Natvig D.O."/>
            <person name="Lalanne C."/>
            <person name="Gautier V."/>
            <person name="Ament-Velasquez S.L."/>
            <person name="Kruys A."/>
            <person name="Hutchinson M.I."/>
            <person name="Powell A.J."/>
            <person name="Barry K."/>
            <person name="Miller A.N."/>
            <person name="Grigoriev I.V."/>
            <person name="Debuchy R."/>
            <person name="Gladieux P."/>
            <person name="Hiltunen Thoren M."/>
            <person name="Johannesson H."/>
        </authorList>
    </citation>
    <scope>NUCLEOTIDE SEQUENCE</scope>
    <source>
        <strain evidence="2">PSN324</strain>
    </source>
</reference>
<sequence length="427" mass="47669">MNTPPAGPFDRVLQAEEHIQDPLHADPQPAPEFDDSSIFLRDVKGLKWGDASTRKDLKVPRRVDQNAQARTIVMEYIALPRSIKYEELYLDLELRASDGIELRKALTERFKQPPQIAALVAQNGAKKDAITTKTSLSAYAYQLLVVEGWGPSWFGHDSKSASTRELFWPEESTRLFVHFMRLLYRIRENVVSKLRERNKKQKQCAQASTWNHQSVQTPSSESIRSQPDDSEGAEAPQFDSINHNEPHDAAHSPFAGLGSPTSTPTHSGFPAPEISSPSTSASLTIMQSSPSPSLSTRRHSILSPLIQQACENKKRKRDRSAFGSGEAEAPEVEVPADANIVYIVFVSDVIDGHILSEPTNLRHRDHIVSAGAFLNLRASFEAAGHRPQIELQVGGVWQIISEVEQWDAAVLEHYKARRHIIPVNVYI</sequence>
<feature type="compositionally biased region" description="Basic and acidic residues" evidence="1">
    <location>
        <begin position="13"/>
        <end position="24"/>
    </location>
</feature>
<feature type="compositionally biased region" description="Polar residues" evidence="1">
    <location>
        <begin position="275"/>
        <end position="295"/>
    </location>
</feature>
<feature type="region of interest" description="Disordered" evidence="1">
    <location>
        <begin position="1"/>
        <end position="31"/>
    </location>
</feature>
<comment type="caution">
    <text evidence="2">The sequence shown here is derived from an EMBL/GenBank/DDBJ whole genome shotgun (WGS) entry which is preliminary data.</text>
</comment>
<keyword evidence="3" id="KW-1185">Reference proteome</keyword>
<gene>
    <name evidence="2" type="ORF">QBC42DRAFT_93046</name>
</gene>
<dbReference type="Proteomes" id="UP001321749">
    <property type="component" value="Unassembled WGS sequence"/>
</dbReference>
<reference evidence="2" key="2">
    <citation type="submission" date="2023-06" db="EMBL/GenBank/DDBJ databases">
        <authorList>
            <consortium name="Lawrence Berkeley National Laboratory"/>
            <person name="Mondo S.J."/>
            <person name="Hensen N."/>
            <person name="Bonometti L."/>
            <person name="Westerberg I."/>
            <person name="Brannstrom I.O."/>
            <person name="Guillou S."/>
            <person name="Cros-Aarteil S."/>
            <person name="Calhoun S."/>
            <person name="Haridas S."/>
            <person name="Kuo A."/>
            <person name="Pangilinan J."/>
            <person name="Riley R."/>
            <person name="Labutti K."/>
            <person name="Andreopoulos B."/>
            <person name="Lipzen A."/>
            <person name="Chen C."/>
            <person name="Yanf M."/>
            <person name="Daum C."/>
            <person name="Ng V."/>
            <person name="Clum A."/>
            <person name="Steindorff A."/>
            <person name="Ohm R."/>
            <person name="Martin F."/>
            <person name="Silar P."/>
            <person name="Natvig D."/>
            <person name="Lalanne C."/>
            <person name="Gautier V."/>
            <person name="Ament-Velasquez S.L."/>
            <person name="Kruys A."/>
            <person name="Hutchinson M.I."/>
            <person name="Powell A.J."/>
            <person name="Barry K."/>
            <person name="Miller A.N."/>
            <person name="Grigoriev I.V."/>
            <person name="Debuchy R."/>
            <person name="Gladieux P."/>
            <person name="Thoren M.H."/>
            <person name="Johannesson H."/>
        </authorList>
    </citation>
    <scope>NUCLEOTIDE SEQUENCE</scope>
    <source>
        <strain evidence="2">PSN324</strain>
    </source>
</reference>
<proteinExistence type="predicted"/>
<dbReference type="AlphaFoldDB" id="A0AAV9HL32"/>
<evidence type="ECO:0000313" key="3">
    <source>
        <dbReference type="Proteomes" id="UP001321749"/>
    </source>
</evidence>
<feature type="compositionally biased region" description="Polar residues" evidence="1">
    <location>
        <begin position="203"/>
        <end position="225"/>
    </location>
</feature>
<evidence type="ECO:0000256" key="1">
    <source>
        <dbReference type="SAM" id="MobiDB-lite"/>
    </source>
</evidence>
<organism evidence="2 3">
    <name type="scientific">Cladorrhinum samala</name>
    <dbReference type="NCBI Taxonomy" id="585594"/>
    <lineage>
        <taxon>Eukaryota</taxon>
        <taxon>Fungi</taxon>
        <taxon>Dikarya</taxon>
        <taxon>Ascomycota</taxon>
        <taxon>Pezizomycotina</taxon>
        <taxon>Sordariomycetes</taxon>
        <taxon>Sordariomycetidae</taxon>
        <taxon>Sordariales</taxon>
        <taxon>Podosporaceae</taxon>
        <taxon>Cladorrhinum</taxon>
    </lineage>
</organism>
<name>A0AAV9HL32_9PEZI</name>
<feature type="region of interest" description="Disordered" evidence="1">
    <location>
        <begin position="202"/>
        <end position="297"/>
    </location>
</feature>
<feature type="region of interest" description="Disordered" evidence="1">
    <location>
        <begin position="310"/>
        <end position="329"/>
    </location>
</feature>
<dbReference type="EMBL" id="MU864991">
    <property type="protein sequence ID" value="KAK4461418.1"/>
    <property type="molecule type" value="Genomic_DNA"/>
</dbReference>
<accession>A0AAV9HL32</accession>
<protein>
    <submittedName>
        <fullName evidence="2">Uncharacterized protein</fullName>
    </submittedName>
</protein>
<evidence type="ECO:0000313" key="2">
    <source>
        <dbReference type="EMBL" id="KAK4461418.1"/>
    </source>
</evidence>